<dbReference type="InterPro" id="IPR002035">
    <property type="entry name" value="VWF_A"/>
</dbReference>
<dbReference type="PROSITE" id="PS50293">
    <property type="entry name" value="TPR_REGION"/>
    <property type="match status" value="1"/>
</dbReference>
<dbReference type="EMBL" id="OU015430">
    <property type="protein sequence ID" value="CAG4969890.1"/>
    <property type="molecule type" value="Genomic_DNA"/>
</dbReference>
<proteinExistence type="predicted"/>
<dbReference type="PANTHER" id="PTHR22550">
    <property type="entry name" value="SPORE GERMINATION PROTEIN"/>
    <property type="match status" value="1"/>
</dbReference>
<feature type="compositionally biased region" description="Gly residues" evidence="2">
    <location>
        <begin position="454"/>
        <end position="469"/>
    </location>
</feature>
<sequence length="587" mass="62507">MNASGLAADLAALHFLRPAWLWALLALPLLAMWWRSRRRRASIWREAVDPHLLQALLGKTGGRAQSAPALIAALGWTLAVVALAGPSWRQVEQPLWQSASPLVIALDLSGTVMAADVPPSRLAQARAKVATLLAERDGGQVGLVAFADDAFTVAPLTPDAANVALFLDALHPGVMPVDGQRLDRAIAWSTGLLRQAGFDSGDILVLTDDADAAARDAAANAAAQGYRVSALGVGSTAGAPYRLASGGFATVRLDPGSLRELAAAGGGRYATITSDRGDLDALGVLEPRSGDGTHQPGERGRSWQDGGFWLLPPLMLLALLAFRRGAPAVMLVLVLWWPGRVAASDLWQRPDQRAYQQMQQAAEAYRNGDFDDAAERYAQVEGADADYNRGNALAKAGHYPQAIEAYEEALRQDPGMEDAIANKRAVEAAMNRQPPQGPQSGQQDGDDDSQQPGDGQGSPGAGQPSGAGGDSDADDAAPPPEGRPDDAGADKPSERDSDTPPPDAEAQSAADAAQREQMRKALQDATQPSAEEGETPAEATETPEQRERRLANEAWLRRIPDDPGGLLREKFRLEHQRRQMQQGWEPR</sequence>
<gene>
    <name evidence="5" type="ORF">LYB30171_00612</name>
</gene>
<evidence type="ECO:0000256" key="2">
    <source>
        <dbReference type="SAM" id="MobiDB-lite"/>
    </source>
</evidence>
<dbReference type="InterPro" id="IPR011990">
    <property type="entry name" value="TPR-like_helical_dom_sf"/>
</dbReference>
<dbReference type="InterPro" id="IPR036465">
    <property type="entry name" value="vWFA_dom_sf"/>
</dbReference>
<feature type="compositionally biased region" description="Basic and acidic residues" evidence="2">
    <location>
        <begin position="543"/>
        <end position="577"/>
    </location>
</feature>
<keyword evidence="3" id="KW-0812">Transmembrane</keyword>
<keyword evidence="6" id="KW-1185">Reference proteome</keyword>
<dbReference type="RefSeq" id="WP_215219595.1">
    <property type="nucleotide sequence ID" value="NZ_OU015430.1"/>
</dbReference>
<dbReference type="Gene3D" id="1.25.40.10">
    <property type="entry name" value="Tetratricopeptide repeat domain"/>
    <property type="match status" value="1"/>
</dbReference>
<evidence type="ECO:0000313" key="6">
    <source>
        <dbReference type="Proteomes" id="UP000680116"/>
    </source>
</evidence>
<name>A0ABM8UDA0_9GAMM</name>
<dbReference type="Pfam" id="PF13519">
    <property type="entry name" value="VWA_2"/>
    <property type="match status" value="1"/>
</dbReference>
<evidence type="ECO:0000256" key="3">
    <source>
        <dbReference type="SAM" id="Phobius"/>
    </source>
</evidence>
<dbReference type="PROSITE" id="PS50234">
    <property type="entry name" value="VWFA"/>
    <property type="match status" value="1"/>
</dbReference>
<dbReference type="InterPro" id="IPR050768">
    <property type="entry name" value="UPF0353/GerABKA_families"/>
</dbReference>
<evidence type="ECO:0000256" key="1">
    <source>
        <dbReference type="PROSITE-ProRule" id="PRU00339"/>
    </source>
</evidence>
<dbReference type="SUPFAM" id="SSF53300">
    <property type="entry name" value="vWA-like"/>
    <property type="match status" value="1"/>
</dbReference>
<keyword evidence="1" id="KW-0802">TPR repeat</keyword>
<feature type="compositionally biased region" description="Basic and acidic residues" evidence="2">
    <location>
        <begin position="513"/>
        <end position="522"/>
    </location>
</feature>
<dbReference type="PANTHER" id="PTHR22550:SF14">
    <property type="entry name" value="VWFA DOMAIN-CONTAINING PROTEIN"/>
    <property type="match status" value="1"/>
</dbReference>
<keyword evidence="3" id="KW-0472">Membrane</keyword>
<dbReference type="SMART" id="SM00327">
    <property type="entry name" value="VWA"/>
    <property type="match status" value="1"/>
</dbReference>
<dbReference type="SMART" id="SM00028">
    <property type="entry name" value="TPR"/>
    <property type="match status" value="1"/>
</dbReference>
<organism evidence="5 6">
    <name type="scientific">Novilysobacter luteus</name>
    <dbReference type="NCBI Taxonomy" id="2822368"/>
    <lineage>
        <taxon>Bacteria</taxon>
        <taxon>Pseudomonadati</taxon>
        <taxon>Pseudomonadota</taxon>
        <taxon>Gammaproteobacteria</taxon>
        <taxon>Lysobacterales</taxon>
        <taxon>Lysobacteraceae</taxon>
        <taxon>Novilysobacter</taxon>
    </lineage>
</organism>
<feature type="transmembrane region" description="Helical" evidence="3">
    <location>
        <begin position="19"/>
        <end position="36"/>
    </location>
</feature>
<feature type="domain" description="VWFA" evidence="4">
    <location>
        <begin position="101"/>
        <end position="288"/>
    </location>
</feature>
<keyword evidence="3" id="KW-1133">Transmembrane helix</keyword>
<feature type="repeat" description="TPR" evidence="1">
    <location>
        <begin position="383"/>
        <end position="416"/>
    </location>
</feature>
<dbReference type="Pfam" id="PF00515">
    <property type="entry name" value="TPR_1"/>
    <property type="match status" value="1"/>
</dbReference>
<feature type="transmembrane region" description="Helical" evidence="3">
    <location>
        <begin position="69"/>
        <end position="88"/>
    </location>
</feature>
<evidence type="ECO:0000259" key="4">
    <source>
        <dbReference type="PROSITE" id="PS50234"/>
    </source>
</evidence>
<dbReference type="InterPro" id="IPR019734">
    <property type="entry name" value="TPR_rpt"/>
</dbReference>
<dbReference type="Proteomes" id="UP000680116">
    <property type="component" value="Chromosome"/>
</dbReference>
<dbReference type="PROSITE" id="PS50005">
    <property type="entry name" value="TPR"/>
    <property type="match status" value="1"/>
</dbReference>
<dbReference type="Gene3D" id="3.40.50.410">
    <property type="entry name" value="von Willebrand factor, type A domain"/>
    <property type="match status" value="1"/>
</dbReference>
<accession>A0ABM8UDA0</accession>
<dbReference type="SUPFAM" id="SSF48452">
    <property type="entry name" value="TPR-like"/>
    <property type="match status" value="1"/>
</dbReference>
<protein>
    <recommendedName>
        <fullName evidence="4">VWFA domain-containing protein</fullName>
    </recommendedName>
</protein>
<reference evidence="5 6" key="1">
    <citation type="submission" date="2021-04" db="EMBL/GenBank/DDBJ databases">
        <authorList>
            <person name="Rodrigo-Torres L."/>
            <person name="Arahal R. D."/>
            <person name="Lucena T."/>
        </authorList>
    </citation>
    <scope>NUCLEOTIDE SEQUENCE [LARGE SCALE GENOMIC DNA]</scope>
    <source>
        <strain evidence="5 6">CECT 30171</strain>
    </source>
</reference>
<feature type="compositionally biased region" description="Basic and acidic residues" evidence="2">
    <location>
        <begin position="482"/>
        <end position="498"/>
    </location>
</feature>
<feature type="region of interest" description="Disordered" evidence="2">
    <location>
        <begin position="430"/>
        <end position="587"/>
    </location>
</feature>
<evidence type="ECO:0000313" key="5">
    <source>
        <dbReference type="EMBL" id="CAG4969890.1"/>
    </source>
</evidence>